<accession>A0A0C4YDD2</accession>
<evidence type="ECO:0000256" key="1">
    <source>
        <dbReference type="SAM" id="MobiDB-lite"/>
    </source>
</evidence>
<reference evidence="2 3" key="1">
    <citation type="journal article" date="2015" name="Genome Announc.">
        <title>Complete Genome Sequence of Cupriavidus basilensis 4G11, Isolated from the Oak Ridge Field Research Center Site.</title>
        <authorList>
            <person name="Ray J."/>
            <person name="Waters R.J."/>
            <person name="Skerker J.M."/>
            <person name="Kuehl J.V."/>
            <person name="Price M.N."/>
            <person name="Huang J."/>
            <person name="Chakraborty R."/>
            <person name="Arkin A.P."/>
            <person name="Deutschbauer A."/>
        </authorList>
    </citation>
    <scope>NUCLEOTIDE SEQUENCE [LARGE SCALE GENOMIC DNA]</scope>
    <source>
        <strain evidence="2">4G11</strain>
    </source>
</reference>
<dbReference type="KEGG" id="cbw:RR42_m1321"/>
<keyword evidence="3" id="KW-1185">Reference proteome</keyword>
<name>A0A0C4YDD2_9BURK</name>
<organism evidence="2 3">
    <name type="scientific">Cupriavidus basilensis</name>
    <dbReference type="NCBI Taxonomy" id="68895"/>
    <lineage>
        <taxon>Bacteria</taxon>
        <taxon>Pseudomonadati</taxon>
        <taxon>Pseudomonadota</taxon>
        <taxon>Betaproteobacteria</taxon>
        <taxon>Burkholderiales</taxon>
        <taxon>Burkholderiaceae</taxon>
        <taxon>Cupriavidus</taxon>
    </lineage>
</organism>
<evidence type="ECO:0000313" key="3">
    <source>
        <dbReference type="Proteomes" id="UP000031843"/>
    </source>
</evidence>
<sequence length="39" mass="3928">MSCAAGPTAGSPAAPRNLSPDWYNAANAPHGTCLSQVNE</sequence>
<proteinExistence type="predicted"/>
<dbReference type="EMBL" id="CP010536">
    <property type="protein sequence ID" value="AJG18726.1"/>
    <property type="molecule type" value="Genomic_DNA"/>
</dbReference>
<protein>
    <submittedName>
        <fullName evidence="2">Uncharacterized protein</fullName>
    </submittedName>
</protein>
<gene>
    <name evidence="2" type="ORF">RR42_m1321</name>
</gene>
<feature type="region of interest" description="Disordered" evidence="1">
    <location>
        <begin position="1"/>
        <end position="22"/>
    </location>
</feature>
<dbReference type="STRING" id="68895.RR42_m1321"/>
<dbReference type="AlphaFoldDB" id="A0A0C4YDD2"/>
<dbReference type="Proteomes" id="UP000031843">
    <property type="component" value="Chromosome main"/>
</dbReference>
<evidence type="ECO:0000313" key="2">
    <source>
        <dbReference type="EMBL" id="AJG18726.1"/>
    </source>
</evidence>
<feature type="compositionally biased region" description="Low complexity" evidence="1">
    <location>
        <begin position="1"/>
        <end position="15"/>
    </location>
</feature>